<dbReference type="GO" id="GO:0010088">
    <property type="term" value="P:phloem development"/>
    <property type="evidence" value="ECO:0007669"/>
    <property type="project" value="InterPro"/>
</dbReference>
<evidence type="ECO:0000313" key="3">
    <source>
        <dbReference type="Proteomes" id="UP000436088"/>
    </source>
</evidence>
<sequence>MERIESFAFVTKGVVDALKIRLEMVYVGKKNAEERVKKITTLINEKQINHAWQDVSVWFFWNWIESMLYSKTQHGKIDETDVIKQEMMTILGYDGSEEHEWAVFFFGSTEMVRANGQKMLSSMQKFDQWEVFVGQIGFVSALRKHLEGITDDHHCTRLILPEIMTGILESVFFLDNSSILLPKEA</sequence>
<gene>
    <name evidence="2" type="ORF">F3Y22_tig00111059pilonHSYRG00232</name>
</gene>
<evidence type="ECO:0000313" key="2">
    <source>
        <dbReference type="EMBL" id="KAE8686545.1"/>
    </source>
</evidence>
<proteinExistence type="predicted"/>
<name>A0A6A2Z5Z7_HIBSY</name>
<dbReference type="Pfam" id="PF14577">
    <property type="entry name" value="SEO_C"/>
    <property type="match status" value="1"/>
</dbReference>
<keyword evidence="3" id="KW-1185">Reference proteome</keyword>
<dbReference type="EMBL" id="VEPZ02001215">
    <property type="protein sequence ID" value="KAE8686545.1"/>
    <property type="molecule type" value="Genomic_DNA"/>
</dbReference>
<dbReference type="PANTHER" id="PTHR33232:SF12">
    <property type="entry name" value="PROTEIN SIEVE ELEMENT OCCLUSION B-LIKE"/>
    <property type="match status" value="1"/>
</dbReference>
<dbReference type="AlphaFoldDB" id="A0A6A2Z5Z7"/>
<evidence type="ECO:0000259" key="1">
    <source>
        <dbReference type="Pfam" id="PF14577"/>
    </source>
</evidence>
<dbReference type="PANTHER" id="PTHR33232">
    <property type="entry name" value="PROTEIN SIEVE ELEMENT OCCLUSION B-LIKE"/>
    <property type="match status" value="1"/>
</dbReference>
<dbReference type="Proteomes" id="UP000436088">
    <property type="component" value="Unassembled WGS sequence"/>
</dbReference>
<comment type="caution">
    <text evidence="2">The sequence shown here is derived from an EMBL/GenBank/DDBJ whole genome shotgun (WGS) entry which is preliminary data.</text>
</comment>
<dbReference type="InterPro" id="IPR027944">
    <property type="entry name" value="SEO_C"/>
</dbReference>
<organism evidence="2 3">
    <name type="scientific">Hibiscus syriacus</name>
    <name type="common">Rose of Sharon</name>
    <dbReference type="NCBI Taxonomy" id="106335"/>
    <lineage>
        <taxon>Eukaryota</taxon>
        <taxon>Viridiplantae</taxon>
        <taxon>Streptophyta</taxon>
        <taxon>Embryophyta</taxon>
        <taxon>Tracheophyta</taxon>
        <taxon>Spermatophyta</taxon>
        <taxon>Magnoliopsida</taxon>
        <taxon>eudicotyledons</taxon>
        <taxon>Gunneridae</taxon>
        <taxon>Pentapetalae</taxon>
        <taxon>rosids</taxon>
        <taxon>malvids</taxon>
        <taxon>Malvales</taxon>
        <taxon>Malvaceae</taxon>
        <taxon>Malvoideae</taxon>
        <taxon>Hibiscus</taxon>
    </lineage>
</organism>
<accession>A0A6A2Z5Z7</accession>
<dbReference type="InterPro" id="IPR039299">
    <property type="entry name" value="SEOA"/>
</dbReference>
<protein>
    <recommendedName>
        <fullName evidence="1">Sieve element occlusion C-terminal domain-containing protein</fullName>
    </recommendedName>
</protein>
<reference evidence="2" key="1">
    <citation type="submission" date="2019-09" db="EMBL/GenBank/DDBJ databases">
        <title>Draft genome information of white flower Hibiscus syriacus.</title>
        <authorList>
            <person name="Kim Y.-M."/>
        </authorList>
    </citation>
    <scope>NUCLEOTIDE SEQUENCE [LARGE SCALE GENOMIC DNA]</scope>
    <source>
        <strain evidence="2">YM2019G1</strain>
    </source>
</reference>
<feature type="domain" description="Sieve element occlusion C-terminal" evidence="1">
    <location>
        <begin position="1"/>
        <end position="170"/>
    </location>
</feature>